<dbReference type="InterPro" id="IPR027417">
    <property type="entry name" value="P-loop_NTPase"/>
</dbReference>
<dbReference type="InterPro" id="IPR001650">
    <property type="entry name" value="Helicase_C-like"/>
</dbReference>
<proteinExistence type="predicted"/>
<dbReference type="SMART" id="SM00490">
    <property type="entry name" value="HELICc"/>
    <property type="match status" value="1"/>
</dbReference>
<dbReference type="GO" id="GO:0016787">
    <property type="term" value="F:hydrolase activity"/>
    <property type="evidence" value="ECO:0007669"/>
    <property type="project" value="UniProtKB-KW"/>
</dbReference>
<dbReference type="SMART" id="SM00487">
    <property type="entry name" value="DEXDc"/>
    <property type="match status" value="1"/>
</dbReference>
<feature type="domain" description="Helicase C-terminal" evidence="4">
    <location>
        <begin position="447"/>
        <end position="591"/>
    </location>
</feature>
<dbReference type="EMBL" id="QOKY01000183">
    <property type="protein sequence ID" value="RMZ54203.1"/>
    <property type="molecule type" value="Genomic_DNA"/>
</dbReference>
<dbReference type="GO" id="GO:0045003">
    <property type="term" value="P:double-strand break repair via synthesis-dependent strand annealing"/>
    <property type="evidence" value="ECO:0007669"/>
    <property type="project" value="TreeGrafter"/>
</dbReference>
<name>A0A3M7KUJ2_AUXPR</name>
<keyword evidence="1" id="KW-0378">Hydrolase</keyword>
<organism evidence="5 6">
    <name type="scientific">Auxenochlorella protothecoides</name>
    <name type="common">Green microalga</name>
    <name type="synonym">Chlorella protothecoides</name>
    <dbReference type="NCBI Taxonomy" id="3075"/>
    <lineage>
        <taxon>Eukaryota</taxon>
        <taxon>Viridiplantae</taxon>
        <taxon>Chlorophyta</taxon>
        <taxon>core chlorophytes</taxon>
        <taxon>Trebouxiophyceae</taxon>
        <taxon>Chlorellales</taxon>
        <taxon>Chlorellaceae</taxon>
        <taxon>Auxenochlorella</taxon>
    </lineage>
</organism>
<dbReference type="PANTHER" id="PTHR45629:SF7">
    <property type="entry name" value="DNA EXCISION REPAIR PROTEIN ERCC-6-RELATED"/>
    <property type="match status" value="1"/>
</dbReference>
<gene>
    <name evidence="5" type="ORF">APUTEX25_005359</name>
</gene>
<dbReference type="SUPFAM" id="SSF52540">
    <property type="entry name" value="P-loop containing nucleoside triphosphate hydrolases"/>
    <property type="match status" value="2"/>
</dbReference>
<dbReference type="GO" id="GO:0005634">
    <property type="term" value="C:nucleus"/>
    <property type="evidence" value="ECO:0007669"/>
    <property type="project" value="TreeGrafter"/>
</dbReference>
<protein>
    <recommendedName>
        <fullName evidence="7">DNA repair and recombination protein RAD54</fullName>
    </recommendedName>
</protein>
<comment type="caution">
    <text evidence="5">The sequence shown here is derived from an EMBL/GenBank/DDBJ whole genome shotgun (WGS) entry which is preliminary data.</text>
</comment>
<evidence type="ECO:0008006" key="7">
    <source>
        <dbReference type="Google" id="ProtNLM"/>
    </source>
</evidence>
<dbReference type="PANTHER" id="PTHR45629">
    <property type="entry name" value="SNF2/RAD54 FAMILY MEMBER"/>
    <property type="match status" value="1"/>
</dbReference>
<evidence type="ECO:0000313" key="6">
    <source>
        <dbReference type="Proteomes" id="UP000279271"/>
    </source>
</evidence>
<dbReference type="Pfam" id="PF00176">
    <property type="entry name" value="SNF2-rel_dom"/>
    <property type="match status" value="1"/>
</dbReference>
<dbReference type="GO" id="GO:0005524">
    <property type="term" value="F:ATP binding"/>
    <property type="evidence" value="ECO:0007669"/>
    <property type="project" value="InterPro"/>
</dbReference>
<dbReference type="Pfam" id="PF00271">
    <property type="entry name" value="Helicase_C"/>
    <property type="match status" value="1"/>
</dbReference>
<dbReference type="Gene3D" id="1.20.120.850">
    <property type="entry name" value="SWI2/SNF2 ATPases, N-terminal domain"/>
    <property type="match status" value="1"/>
</dbReference>
<dbReference type="InterPro" id="IPR050496">
    <property type="entry name" value="SNF2_RAD54_helicase_repair"/>
</dbReference>
<dbReference type="CDD" id="cd18004">
    <property type="entry name" value="DEXHc_RAD54"/>
    <property type="match status" value="1"/>
</dbReference>
<reference evidence="6" key="1">
    <citation type="journal article" date="2018" name="Algal Res.">
        <title>Characterization of plant carbon substrate utilization by Auxenochlorella protothecoides.</title>
        <authorList>
            <person name="Vogler B.W."/>
            <person name="Starkenburg S.R."/>
            <person name="Sudasinghe N."/>
            <person name="Schambach J.Y."/>
            <person name="Rollin J.A."/>
            <person name="Pattathil S."/>
            <person name="Barry A.N."/>
        </authorList>
    </citation>
    <scope>NUCLEOTIDE SEQUENCE [LARGE SCALE GENOMIC DNA]</scope>
    <source>
        <strain evidence="6">UTEX 25</strain>
    </source>
</reference>
<dbReference type="FunFam" id="3.40.50.10810:FF:000021">
    <property type="entry name" value="DNA repair and recombination protein RAD54"/>
    <property type="match status" value="1"/>
</dbReference>
<dbReference type="CDD" id="cd18793">
    <property type="entry name" value="SF2_C_SNF"/>
    <property type="match status" value="1"/>
</dbReference>
<dbReference type="PROSITE" id="PS51192">
    <property type="entry name" value="HELICASE_ATP_BIND_1"/>
    <property type="match status" value="1"/>
</dbReference>
<dbReference type="PROSITE" id="PS51194">
    <property type="entry name" value="HELICASE_CTER"/>
    <property type="match status" value="1"/>
</dbReference>
<dbReference type="InterPro" id="IPR038718">
    <property type="entry name" value="SNF2-like_sf"/>
</dbReference>
<dbReference type="InterPro" id="IPR049730">
    <property type="entry name" value="SNF2/RAD54-like_C"/>
</dbReference>
<feature type="domain" description="Helicase ATP-binding" evidence="3">
    <location>
        <begin position="99"/>
        <end position="275"/>
    </location>
</feature>
<evidence type="ECO:0000259" key="4">
    <source>
        <dbReference type="PROSITE" id="PS51194"/>
    </source>
</evidence>
<feature type="region of interest" description="Disordered" evidence="2">
    <location>
        <begin position="710"/>
        <end position="762"/>
    </location>
</feature>
<evidence type="ECO:0000256" key="1">
    <source>
        <dbReference type="ARBA" id="ARBA00022801"/>
    </source>
</evidence>
<dbReference type="Gene3D" id="3.40.50.10810">
    <property type="entry name" value="Tandem AAA-ATPase domain"/>
    <property type="match status" value="1"/>
</dbReference>
<dbReference type="Proteomes" id="UP000279271">
    <property type="component" value="Unassembled WGS sequence"/>
</dbReference>
<sequence>MKFFRIPARSLEVARGALLPKILIVAQGEAVLKKPFKSPHPGAPAKSNIELPPGIEPLILWTPAEGQVGTPVEVDPMLTRWLRPHQREGVAFMFECVTGLRPFDGQGCILADDMGLGKTLQGIGLLWTLLHARAPALGGTPVAKRAIICCPTSLVANWDSECSKWLDGRVRTLPLAESSREDVIAGVNSFLHPNHIHQVMIVSYETFRLHAERFREAGTCDLLICDEAHRLKNDATLTNRALGAMACRRRVLLSGTPLQNKLDEFYAMVDFCNPGVLGGAGAFRRYFEGPILAGREPDASDAEVEAGASRTAELSSIVNHFILRRTNTLLSAHLPPKVVEVVCCSMTPLQASLYTHFLDSKAAAALFTSQRAARVLSAITSLKKLLSHPKLIYDTLHAPGAKGGEADGFAGAGAFFPPGLFDDGRPGRGSMPLGWEHLSGKFSVLAKLLDVLRRLTTDRIVVVSNYTQTLDLVGQLCRERGYPFLRLDGSTTINKRQKLVKAFCDPTEDHFVFLLSSKAGGCGLNLIGGNRLVLFDPSWNPADDKQAAARVYVYRFLTTGTIEEKVYQRQLSKEGLQQVVDTSAGAGAGGAGGGNLMSIEELRDLFTHDAATLSSTYDAVCAKKKAGTGGGGARLAVGGAAQAPQRAGAGPVALPPDYHRPQVGHPPEEDLGSWAHHRSVHSVPDPALREAGGEHVSFVFALDRRGLKPTMPRPMIGRPSGQTFSLPKRIRAGPPDLKPGGEPQARPPVPSLADMDDDDAFL</sequence>
<dbReference type="GO" id="GO:0007131">
    <property type="term" value="P:reciprocal meiotic recombination"/>
    <property type="evidence" value="ECO:0007669"/>
    <property type="project" value="TreeGrafter"/>
</dbReference>
<dbReference type="InterPro" id="IPR000330">
    <property type="entry name" value="SNF2_N"/>
</dbReference>
<dbReference type="Gene3D" id="3.40.50.300">
    <property type="entry name" value="P-loop containing nucleotide triphosphate hydrolases"/>
    <property type="match status" value="1"/>
</dbReference>
<dbReference type="InterPro" id="IPR014001">
    <property type="entry name" value="Helicase_ATP-bd"/>
</dbReference>
<dbReference type="GO" id="GO:0015616">
    <property type="term" value="F:DNA translocase activity"/>
    <property type="evidence" value="ECO:0007669"/>
    <property type="project" value="TreeGrafter"/>
</dbReference>
<evidence type="ECO:0000256" key="2">
    <source>
        <dbReference type="SAM" id="MobiDB-lite"/>
    </source>
</evidence>
<accession>A0A3M7KUJ2</accession>
<evidence type="ECO:0000313" key="5">
    <source>
        <dbReference type="EMBL" id="RMZ54203.1"/>
    </source>
</evidence>
<evidence type="ECO:0000259" key="3">
    <source>
        <dbReference type="PROSITE" id="PS51192"/>
    </source>
</evidence>
<dbReference type="AlphaFoldDB" id="A0A3M7KUJ2"/>